<name>A0ABN7NSQ4_TIMPD</name>
<dbReference type="Proteomes" id="UP001153148">
    <property type="component" value="Unassembled WGS sequence"/>
</dbReference>
<dbReference type="Gene3D" id="3.20.20.100">
    <property type="entry name" value="NADP-dependent oxidoreductase domain"/>
    <property type="match status" value="1"/>
</dbReference>
<dbReference type="InterPro" id="IPR036812">
    <property type="entry name" value="NAD(P)_OxRdtase_dom_sf"/>
</dbReference>
<reference evidence="2" key="1">
    <citation type="submission" date="2021-03" db="EMBL/GenBank/DDBJ databases">
        <authorList>
            <person name="Tran Van P."/>
        </authorList>
    </citation>
    <scope>NUCLEOTIDE SEQUENCE</scope>
</reference>
<evidence type="ECO:0000313" key="2">
    <source>
        <dbReference type="EMBL" id="CAG2058853.1"/>
    </source>
</evidence>
<protein>
    <recommendedName>
        <fullName evidence="1">NADP-dependent oxidoreductase domain-containing protein</fullName>
    </recommendedName>
</protein>
<sequence>MDRNEVAGNKLRMWKGDQGLGCQHCTEPVLFIATNLRHSTPEELETALETALEVGYRHIDTASVYQNEDAIGRVLSRWLSAGKVTRDELFIVTKMFRKLMIRLFEELHRLANALVVLSSTAEDGEIEVRISVGMSIVSYLFFLLHRKFCFFSYTGNNFFFSQNLEARVVIVCFKSGLHNIQRN</sequence>
<dbReference type="SUPFAM" id="SSF51430">
    <property type="entry name" value="NAD(P)-linked oxidoreductase"/>
    <property type="match status" value="1"/>
</dbReference>
<dbReference type="Pfam" id="PF00248">
    <property type="entry name" value="Aldo_ket_red"/>
    <property type="match status" value="1"/>
</dbReference>
<dbReference type="EMBL" id="CAJPIN010008125">
    <property type="protein sequence ID" value="CAG2058853.1"/>
    <property type="molecule type" value="Genomic_DNA"/>
</dbReference>
<keyword evidence="3" id="KW-1185">Reference proteome</keyword>
<proteinExistence type="predicted"/>
<feature type="domain" description="NADP-dependent oxidoreductase" evidence="1">
    <location>
        <begin position="38"/>
        <end position="96"/>
    </location>
</feature>
<accession>A0ABN7NSQ4</accession>
<dbReference type="PANTHER" id="PTHR11732">
    <property type="entry name" value="ALDO/KETO REDUCTASE"/>
    <property type="match status" value="1"/>
</dbReference>
<dbReference type="InterPro" id="IPR020471">
    <property type="entry name" value="AKR"/>
</dbReference>
<organism evidence="2 3">
    <name type="scientific">Timema podura</name>
    <name type="common">Walking stick</name>
    <dbReference type="NCBI Taxonomy" id="61482"/>
    <lineage>
        <taxon>Eukaryota</taxon>
        <taxon>Metazoa</taxon>
        <taxon>Ecdysozoa</taxon>
        <taxon>Arthropoda</taxon>
        <taxon>Hexapoda</taxon>
        <taxon>Insecta</taxon>
        <taxon>Pterygota</taxon>
        <taxon>Neoptera</taxon>
        <taxon>Polyneoptera</taxon>
        <taxon>Phasmatodea</taxon>
        <taxon>Timematodea</taxon>
        <taxon>Timematoidea</taxon>
        <taxon>Timematidae</taxon>
        <taxon>Timema</taxon>
    </lineage>
</organism>
<evidence type="ECO:0000259" key="1">
    <source>
        <dbReference type="Pfam" id="PF00248"/>
    </source>
</evidence>
<comment type="caution">
    <text evidence="2">The sequence shown here is derived from an EMBL/GenBank/DDBJ whole genome shotgun (WGS) entry which is preliminary data.</text>
</comment>
<dbReference type="InterPro" id="IPR023210">
    <property type="entry name" value="NADP_OxRdtase_dom"/>
</dbReference>
<dbReference type="InterPro" id="IPR018170">
    <property type="entry name" value="Aldo/ket_reductase_CS"/>
</dbReference>
<dbReference type="PROSITE" id="PS00798">
    <property type="entry name" value="ALDOKETO_REDUCTASE_1"/>
    <property type="match status" value="1"/>
</dbReference>
<gene>
    <name evidence="2" type="ORF">TPAB3V08_LOCUS5820</name>
</gene>
<evidence type="ECO:0000313" key="3">
    <source>
        <dbReference type="Proteomes" id="UP001153148"/>
    </source>
</evidence>